<dbReference type="RefSeq" id="NP_001148498.1">
    <property type="nucleotide sequence ID" value="NM_001155026.2"/>
</dbReference>
<dbReference type="KEGG" id="zma:100282113"/>
<protein>
    <submittedName>
        <fullName evidence="1">Uncharacterized protein</fullName>
    </submittedName>
</protein>
<dbReference type="OrthoDB" id="843225at2759"/>
<organism evidence="1">
    <name type="scientific">Zea mays</name>
    <name type="common">Maize</name>
    <dbReference type="NCBI Taxonomy" id="4577"/>
    <lineage>
        <taxon>Eukaryota</taxon>
        <taxon>Viridiplantae</taxon>
        <taxon>Streptophyta</taxon>
        <taxon>Embryophyta</taxon>
        <taxon>Tracheophyta</taxon>
        <taxon>Spermatophyta</taxon>
        <taxon>Magnoliopsida</taxon>
        <taxon>Liliopsida</taxon>
        <taxon>Poales</taxon>
        <taxon>Poaceae</taxon>
        <taxon>PACMAD clade</taxon>
        <taxon>Panicoideae</taxon>
        <taxon>Andropogonodae</taxon>
        <taxon>Andropogoneae</taxon>
        <taxon>Tripsacinae</taxon>
        <taxon>Zea</taxon>
    </lineage>
</organism>
<evidence type="ECO:0000313" key="1">
    <source>
        <dbReference type="EMBL" id="ACF80526.1"/>
    </source>
</evidence>
<reference evidence="1" key="1">
    <citation type="journal article" date="2009" name="PLoS Genet.">
        <title>Sequencing, mapping, and analysis of 27,455 maize full-length cDNAs.</title>
        <authorList>
            <person name="Soderlund C."/>
            <person name="Descour A."/>
            <person name="Kudrna D."/>
            <person name="Bomhoff M."/>
            <person name="Boyd L."/>
            <person name="Currie J."/>
            <person name="Angelova A."/>
            <person name="Collura K."/>
            <person name="Wissotski M."/>
            <person name="Ashley E."/>
            <person name="Morrow D."/>
            <person name="Fernandes J."/>
            <person name="Walbot V."/>
            <person name="Yu Y."/>
        </authorList>
    </citation>
    <scope>NUCLEOTIDE SEQUENCE</scope>
    <source>
        <strain evidence="1">B73</strain>
    </source>
</reference>
<accession>B4FEI3</accession>
<sequence>MCSTCFSQTHWRIK</sequence>
<dbReference type="GeneID" id="100282113"/>
<proteinExistence type="evidence at transcript level"/>
<dbReference type="EMBL" id="BT035521">
    <property type="protein sequence ID" value="ACF80526.1"/>
    <property type="molecule type" value="mRNA"/>
</dbReference>
<name>B4FEI3_MAIZE</name>